<organism evidence="2">
    <name type="scientific">Brugia malayi</name>
    <name type="common">Filarial nematode worm</name>
    <dbReference type="NCBI Taxonomy" id="6279"/>
    <lineage>
        <taxon>Eukaryota</taxon>
        <taxon>Metazoa</taxon>
        <taxon>Ecdysozoa</taxon>
        <taxon>Nematoda</taxon>
        <taxon>Chromadorea</taxon>
        <taxon>Rhabditida</taxon>
        <taxon>Spirurina</taxon>
        <taxon>Spiruromorpha</taxon>
        <taxon>Filarioidea</taxon>
        <taxon>Onchocercidae</taxon>
        <taxon>Brugia</taxon>
    </lineage>
</organism>
<dbReference type="EMBL" id="CAAKNF010000196">
    <property type="protein sequence ID" value="VIO88833.1"/>
    <property type="molecule type" value="Genomic_DNA"/>
</dbReference>
<keyword evidence="1" id="KW-1133">Transmembrane helix</keyword>
<name>A0A4E9EWQ5_BRUMA</name>
<keyword evidence="3" id="KW-1185">Reference proteome</keyword>
<dbReference type="OrthoDB" id="5874357at2759"/>
<dbReference type="CTD" id="6101452"/>
<keyword evidence="1" id="KW-0812">Transmembrane</keyword>
<protein>
    <submittedName>
        <fullName evidence="4">Bm391</fullName>
    </submittedName>
</protein>
<gene>
    <name evidence="2 4" type="primary">Bm391</name>
    <name evidence="2" type="ORF">BM_BM391</name>
</gene>
<evidence type="ECO:0000313" key="2">
    <source>
        <dbReference type="EMBL" id="VIO88833.1"/>
    </source>
</evidence>
<evidence type="ECO:0000313" key="4">
    <source>
        <dbReference type="WBParaSite" id="Bm391a.1"/>
    </source>
</evidence>
<keyword evidence="1" id="KW-0472">Membrane</keyword>
<dbReference type="WBParaSite" id="Bm391a.1">
    <property type="protein sequence ID" value="Bm391a.1"/>
    <property type="gene ID" value="WBGene00220652"/>
</dbReference>
<dbReference type="Proteomes" id="UP000006672">
    <property type="component" value="Unassembled WGS sequence"/>
</dbReference>
<reference evidence="3" key="1">
    <citation type="journal article" date="2007" name="Science">
        <title>Draft genome of the filarial nematode parasite Brugia malayi.</title>
        <authorList>
            <person name="Ghedin E."/>
            <person name="Wang S."/>
            <person name="Spiro D."/>
            <person name="Caler E."/>
            <person name="Zhao Q."/>
            <person name="Crabtree J."/>
            <person name="Allen J.E."/>
            <person name="Delcher A.L."/>
            <person name="Guiliano D.B."/>
            <person name="Miranda-Saavedra D."/>
            <person name="Angiuoli S.V."/>
            <person name="Creasy T."/>
            <person name="Amedeo P."/>
            <person name="Haas B."/>
            <person name="El-Sayed N.M."/>
            <person name="Wortman J.R."/>
            <person name="Feldblyum T."/>
            <person name="Tallon L."/>
            <person name="Schatz M."/>
            <person name="Shumway M."/>
            <person name="Koo H."/>
            <person name="Salzberg S.L."/>
            <person name="Schobel S."/>
            <person name="Pertea M."/>
            <person name="Pop M."/>
            <person name="White O."/>
            <person name="Barton G.J."/>
            <person name="Carlow C.K."/>
            <person name="Crawford M.J."/>
            <person name="Daub J."/>
            <person name="Dimmic M.W."/>
            <person name="Estes C.F."/>
            <person name="Foster J.M."/>
            <person name="Ganatra M."/>
            <person name="Gregory W.F."/>
            <person name="Johnson N.M."/>
            <person name="Jin J."/>
            <person name="Komuniecki R."/>
            <person name="Korf I."/>
            <person name="Kumar S."/>
            <person name="Laney S."/>
            <person name="Li B.W."/>
            <person name="Li W."/>
            <person name="Lindblom T.H."/>
            <person name="Lustigman S."/>
            <person name="Ma D."/>
            <person name="Maina C.V."/>
            <person name="Martin D.M."/>
            <person name="McCarter J.P."/>
            <person name="McReynolds L."/>
            <person name="Mitreva M."/>
            <person name="Nutman T.B."/>
            <person name="Parkinson J."/>
            <person name="Peregrin-Alvarez J.M."/>
            <person name="Poole C."/>
            <person name="Ren Q."/>
            <person name="Saunders L."/>
            <person name="Sluder A.E."/>
            <person name="Smith K."/>
            <person name="Stanke M."/>
            <person name="Unnasch T.R."/>
            <person name="Ware J."/>
            <person name="Wei A.D."/>
            <person name="Weil G."/>
            <person name="Williams D.J."/>
            <person name="Zhang Y."/>
            <person name="Williams S.A."/>
            <person name="Fraser-Liggett C."/>
            <person name="Slatko B."/>
            <person name="Blaxter M.L."/>
            <person name="Scott A.L."/>
        </authorList>
    </citation>
    <scope>NUCLEOTIDE SEQUENCE</scope>
    <source>
        <strain evidence="3">FR3</strain>
    </source>
</reference>
<dbReference type="GeneID" id="6101452"/>
<sequence length="151" mass="17806">MLQLEYLFANYYKIDETCDRLSSFSKRLKKLKRNSATSSMIINMSREVVCISYHFTICFALLILLQSTIAIPIFYSRKLTLRPDEFLLTYIPQEGLLSRGEYESWSDVFENTHNDHIPYLPFRRLTRNTGSGDEARYQIRHVGDLPMFRFG</sequence>
<proteinExistence type="predicted"/>
<accession>A0A5S6PLJ3</accession>
<reference evidence="4" key="3">
    <citation type="submission" date="2019-12" db="UniProtKB">
        <authorList>
            <consortium name="WormBaseParasite"/>
        </authorList>
    </citation>
    <scope>IDENTIFICATION</scope>
</reference>
<evidence type="ECO:0000313" key="3">
    <source>
        <dbReference type="Proteomes" id="UP000006672"/>
    </source>
</evidence>
<feature type="transmembrane region" description="Helical" evidence="1">
    <location>
        <begin position="53"/>
        <end position="75"/>
    </location>
</feature>
<dbReference type="RefSeq" id="XP_042931142.1">
    <property type="nucleotide sequence ID" value="XM_043075208.1"/>
</dbReference>
<dbReference type="AlphaFoldDB" id="A0A4E9EWQ5"/>
<reference evidence="2" key="2">
    <citation type="submission" date="2019-04" db="EMBL/GenBank/DDBJ databases">
        <authorList>
            <person name="Howe K."/>
            <person name="Paulini M."/>
            <person name="Williams G."/>
        </authorList>
    </citation>
    <scope>NUCLEOTIDE SEQUENCE [LARGE SCALE GENOMIC DNA]</scope>
    <source>
        <strain evidence="2">FR3</strain>
    </source>
</reference>
<accession>A0A4E9EWQ5</accession>
<evidence type="ECO:0000256" key="1">
    <source>
        <dbReference type="SAM" id="Phobius"/>
    </source>
</evidence>